<feature type="region of interest" description="Disordered" evidence="1">
    <location>
        <begin position="744"/>
        <end position="765"/>
    </location>
</feature>
<feature type="region of interest" description="Disordered" evidence="1">
    <location>
        <begin position="120"/>
        <end position="156"/>
    </location>
</feature>
<feature type="compositionally biased region" description="Basic and acidic residues" evidence="1">
    <location>
        <begin position="585"/>
        <end position="604"/>
    </location>
</feature>
<feature type="compositionally biased region" description="Polar residues" evidence="1">
    <location>
        <begin position="197"/>
        <end position="209"/>
    </location>
</feature>
<dbReference type="OrthoDB" id="2564267at2759"/>
<feature type="region of interest" description="Disordered" evidence="1">
    <location>
        <begin position="21"/>
        <end position="108"/>
    </location>
</feature>
<feature type="compositionally biased region" description="Acidic residues" evidence="1">
    <location>
        <begin position="96"/>
        <end position="108"/>
    </location>
</feature>
<evidence type="ECO:0000313" key="3">
    <source>
        <dbReference type="Proteomes" id="UP000307440"/>
    </source>
</evidence>
<feature type="region of interest" description="Disordered" evidence="1">
    <location>
        <begin position="578"/>
        <end position="732"/>
    </location>
</feature>
<feature type="compositionally biased region" description="Basic and acidic residues" evidence="1">
    <location>
        <begin position="304"/>
        <end position="320"/>
    </location>
</feature>
<evidence type="ECO:0000313" key="2">
    <source>
        <dbReference type="EMBL" id="TFK28755.1"/>
    </source>
</evidence>
<feature type="region of interest" description="Disordered" evidence="1">
    <location>
        <begin position="515"/>
        <end position="536"/>
    </location>
</feature>
<feature type="compositionally biased region" description="Acidic residues" evidence="1">
    <location>
        <begin position="660"/>
        <end position="671"/>
    </location>
</feature>
<keyword evidence="3" id="KW-1185">Reference proteome</keyword>
<sequence>MPAAFSRLQLAAALIEYDNDSEDPAIPHRSAQESAIFAHLRRNPAARPEPSSRHSNRQGGRSDLNSQNGRESALGTRRSRGSVDAMRNPFAADGGSEYDDEEETQSDLEVDLSSWGLDAFIPKEKGQRPKKGKEKQGSVPVRSRAISNGPQDVGPMANAIAHSRSASTLNMKRMSTSSRLELGEDNAADSLHRRRAASQSTIPVGSPTGTVAFPSHRPQTPTFSAIDGEQDQHVRSQSRASIGSRALVDEYADQRPRSMSQGTVLDQHSENNPFALPTPAQTSRFDPKGVHTRTYSNGSLGTRHLLDNEEAESVHSRESLQTRNRPYSVVELLRPKVLVMPSPLQSSRPPQDEPTREGFQLSRDGPPLPPGARTSRRLSMNLDSVPNPSNSFIPNPAADLSLAQKVFRNTLVAHQGGQYLGPESLPPRAINDGEQIEFEPPPVVVEDETLFYGAEEALPKRPAGKLYGKSLIDDLEARKAQMRGRQRQFTGDQRPTMMARENARASTWIDPATLIDKPRGPHAQGANLTRRGSSNVKPLLSFDDGKNQLQPPRLTKNASVFGVDTLWEREMAKLRELQEQEMLEEERRRKVEEEEARLKAEKDRIKKRKKQKKKGIVEPEDQVEIQTPSPPLEGDQVHIPDAPPILPDIKRAVVRRAPQVEDDDESSESDAGDVLPPRKPTAATTGWHSDSEDEDKAQNSTGPLRTTGVGLRNPQGPVPMAMRNSDSEEDVPLSTAKYLAASRLTRQAADSDEDEDKPLSRVLENKLNKSPMIDINFDKAASRLSHPESDEDEQPLALRASRLVLNPNADDDDKPLAFHPEQQRRTQYSMLAAQQQHSQLMMQAQFQNSMYFNNPMMAPPFFAPTMMNPMAMMPAPIPIPIPSPPPLHDEAKFRSVDRWRRDVVVDGESQR</sequence>
<name>A0A5C3L7U2_COPMA</name>
<feature type="compositionally biased region" description="Polar residues" evidence="1">
    <location>
        <begin position="257"/>
        <end position="272"/>
    </location>
</feature>
<feature type="region of interest" description="Disordered" evidence="1">
    <location>
        <begin position="340"/>
        <end position="383"/>
    </location>
</feature>
<dbReference type="STRING" id="230819.A0A5C3L7U2"/>
<dbReference type="EMBL" id="ML210153">
    <property type="protein sequence ID" value="TFK28755.1"/>
    <property type="molecule type" value="Genomic_DNA"/>
</dbReference>
<gene>
    <name evidence="2" type="ORF">FA15DRAFT_664801</name>
</gene>
<feature type="compositionally biased region" description="Polar residues" evidence="1">
    <location>
        <begin position="526"/>
        <end position="536"/>
    </location>
</feature>
<evidence type="ECO:0000256" key="1">
    <source>
        <dbReference type="SAM" id="MobiDB-lite"/>
    </source>
</evidence>
<reference evidence="2 3" key="1">
    <citation type="journal article" date="2019" name="Nat. Ecol. Evol.">
        <title>Megaphylogeny resolves global patterns of mushroom evolution.</title>
        <authorList>
            <person name="Varga T."/>
            <person name="Krizsan K."/>
            <person name="Foldi C."/>
            <person name="Dima B."/>
            <person name="Sanchez-Garcia M."/>
            <person name="Sanchez-Ramirez S."/>
            <person name="Szollosi G.J."/>
            <person name="Szarkandi J.G."/>
            <person name="Papp V."/>
            <person name="Albert L."/>
            <person name="Andreopoulos W."/>
            <person name="Angelini C."/>
            <person name="Antonin V."/>
            <person name="Barry K.W."/>
            <person name="Bougher N.L."/>
            <person name="Buchanan P."/>
            <person name="Buyck B."/>
            <person name="Bense V."/>
            <person name="Catcheside P."/>
            <person name="Chovatia M."/>
            <person name="Cooper J."/>
            <person name="Damon W."/>
            <person name="Desjardin D."/>
            <person name="Finy P."/>
            <person name="Geml J."/>
            <person name="Haridas S."/>
            <person name="Hughes K."/>
            <person name="Justo A."/>
            <person name="Karasinski D."/>
            <person name="Kautmanova I."/>
            <person name="Kiss B."/>
            <person name="Kocsube S."/>
            <person name="Kotiranta H."/>
            <person name="LaButti K.M."/>
            <person name="Lechner B.E."/>
            <person name="Liimatainen K."/>
            <person name="Lipzen A."/>
            <person name="Lukacs Z."/>
            <person name="Mihaltcheva S."/>
            <person name="Morgado L.N."/>
            <person name="Niskanen T."/>
            <person name="Noordeloos M.E."/>
            <person name="Ohm R.A."/>
            <person name="Ortiz-Santana B."/>
            <person name="Ovrebo C."/>
            <person name="Racz N."/>
            <person name="Riley R."/>
            <person name="Savchenko A."/>
            <person name="Shiryaev A."/>
            <person name="Soop K."/>
            <person name="Spirin V."/>
            <person name="Szebenyi C."/>
            <person name="Tomsovsky M."/>
            <person name="Tulloss R.E."/>
            <person name="Uehling J."/>
            <person name="Grigoriev I.V."/>
            <person name="Vagvolgyi C."/>
            <person name="Papp T."/>
            <person name="Martin F.M."/>
            <person name="Miettinen O."/>
            <person name="Hibbett D.S."/>
            <person name="Nagy L.G."/>
        </authorList>
    </citation>
    <scope>NUCLEOTIDE SEQUENCE [LARGE SCALE GENOMIC DNA]</scope>
    <source>
        <strain evidence="2 3">CBS 121175</strain>
    </source>
</reference>
<protein>
    <submittedName>
        <fullName evidence="2">Uncharacterized protein</fullName>
    </submittedName>
</protein>
<feature type="compositionally biased region" description="Basic residues" evidence="1">
    <location>
        <begin position="605"/>
        <end position="614"/>
    </location>
</feature>
<dbReference type="Proteomes" id="UP000307440">
    <property type="component" value="Unassembled WGS sequence"/>
</dbReference>
<feature type="region of interest" description="Disordered" evidence="1">
    <location>
        <begin position="191"/>
        <end position="322"/>
    </location>
</feature>
<feature type="compositionally biased region" description="Polar residues" evidence="1">
    <location>
        <begin position="57"/>
        <end position="70"/>
    </location>
</feature>
<dbReference type="AlphaFoldDB" id="A0A5C3L7U2"/>
<organism evidence="2 3">
    <name type="scientific">Coprinopsis marcescibilis</name>
    <name type="common">Agaric fungus</name>
    <name type="synonym">Psathyrella marcescibilis</name>
    <dbReference type="NCBI Taxonomy" id="230819"/>
    <lineage>
        <taxon>Eukaryota</taxon>
        <taxon>Fungi</taxon>
        <taxon>Dikarya</taxon>
        <taxon>Basidiomycota</taxon>
        <taxon>Agaricomycotina</taxon>
        <taxon>Agaricomycetes</taxon>
        <taxon>Agaricomycetidae</taxon>
        <taxon>Agaricales</taxon>
        <taxon>Agaricineae</taxon>
        <taxon>Psathyrellaceae</taxon>
        <taxon>Coprinopsis</taxon>
    </lineage>
</organism>
<proteinExistence type="predicted"/>
<accession>A0A5C3L7U2</accession>